<evidence type="ECO:0000313" key="3">
    <source>
        <dbReference type="Proteomes" id="UP001379533"/>
    </source>
</evidence>
<gene>
    <name evidence="2" type="ORF">LZC95_10185</name>
</gene>
<reference evidence="2 3" key="1">
    <citation type="submission" date="2021-12" db="EMBL/GenBank/DDBJ databases">
        <title>Discovery of the Pendulisporaceae a myxobacterial family with distinct sporulation behavior and unique specialized metabolism.</title>
        <authorList>
            <person name="Garcia R."/>
            <person name="Popoff A."/>
            <person name="Bader C.D."/>
            <person name="Loehr J."/>
            <person name="Walesch S."/>
            <person name="Walt C."/>
            <person name="Boldt J."/>
            <person name="Bunk B."/>
            <person name="Haeckl F.J.F.P.J."/>
            <person name="Gunesch A.P."/>
            <person name="Birkelbach J."/>
            <person name="Nuebel U."/>
            <person name="Pietschmann T."/>
            <person name="Bach T."/>
            <person name="Mueller R."/>
        </authorList>
    </citation>
    <scope>NUCLEOTIDE SEQUENCE [LARGE SCALE GENOMIC DNA]</scope>
    <source>
        <strain evidence="2 3">MSr12523</strain>
    </source>
</reference>
<sequence>MQNFQVPYRSVQRVYFDDLDALNLLHNVKFVLFMERARGAFIHSRGFRWEDDLAVNPDKFHVIAAHEIRYLKPVRGECELVVEITPTHLGTTSFIVEAQVKALHGPILHATGTTRLVRLDPATHTPCPWSDRFRAAMEPLIVTKSP</sequence>
<protein>
    <submittedName>
        <fullName evidence="2">Acyl-CoA thioesterase</fullName>
    </submittedName>
</protein>
<accession>A0ABZ2KES9</accession>
<dbReference type="InterPro" id="IPR029069">
    <property type="entry name" value="HotDog_dom_sf"/>
</dbReference>
<dbReference type="CDD" id="cd00586">
    <property type="entry name" value="4HBT"/>
    <property type="match status" value="1"/>
</dbReference>
<dbReference type="SUPFAM" id="SSF54637">
    <property type="entry name" value="Thioesterase/thiol ester dehydrase-isomerase"/>
    <property type="match status" value="1"/>
</dbReference>
<dbReference type="Gene3D" id="3.10.129.10">
    <property type="entry name" value="Hotdog Thioesterase"/>
    <property type="match status" value="1"/>
</dbReference>
<organism evidence="2 3">
    <name type="scientific">Pendulispora brunnea</name>
    <dbReference type="NCBI Taxonomy" id="2905690"/>
    <lineage>
        <taxon>Bacteria</taxon>
        <taxon>Pseudomonadati</taxon>
        <taxon>Myxococcota</taxon>
        <taxon>Myxococcia</taxon>
        <taxon>Myxococcales</taxon>
        <taxon>Sorangiineae</taxon>
        <taxon>Pendulisporaceae</taxon>
        <taxon>Pendulispora</taxon>
    </lineage>
</organism>
<dbReference type="Proteomes" id="UP001379533">
    <property type="component" value="Chromosome"/>
</dbReference>
<dbReference type="RefSeq" id="WP_394847817.1">
    <property type="nucleotide sequence ID" value="NZ_CP089982.1"/>
</dbReference>
<proteinExistence type="predicted"/>
<dbReference type="InterPro" id="IPR006683">
    <property type="entry name" value="Thioestr_dom"/>
</dbReference>
<name>A0ABZ2KES9_9BACT</name>
<evidence type="ECO:0000259" key="1">
    <source>
        <dbReference type="Pfam" id="PF03061"/>
    </source>
</evidence>
<evidence type="ECO:0000313" key="2">
    <source>
        <dbReference type="EMBL" id="WXA97202.1"/>
    </source>
</evidence>
<keyword evidence="3" id="KW-1185">Reference proteome</keyword>
<feature type="domain" description="Thioesterase" evidence="1">
    <location>
        <begin position="23"/>
        <end position="104"/>
    </location>
</feature>
<dbReference type="Pfam" id="PF03061">
    <property type="entry name" value="4HBT"/>
    <property type="match status" value="1"/>
</dbReference>
<dbReference type="EMBL" id="CP089982">
    <property type="protein sequence ID" value="WXA97202.1"/>
    <property type="molecule type" value="Genomic_DNA"/>
</dbReference>